<dbReference type="Proteomes" id="UP000298805">
    <property type="component" value="Chromosome"/>
</dbReference>
<keyword evidence="1" id="KW-0472">Membrane</keyword>
<name>A0AAJ4RDP0_9BACT</name>
<reference evidence="2" key="3">
    <citation type="submission" date="2019-06" db="EMBL/GenBank/DDBJ databases">
        <title>A comparative analysis of the Nautiliaceae.</title>
        <authorList>
            <person name="Grosche A."/>
            <person name="Smedile F."/>
            <person name="Vetriani C."/>
        </authorList>
    </citation>
    <scope>NUCLEOTIDE SEQUENCE</scope>
    <source>
        <strain evidence="2">TB6</strain>
    </source>
</reference>
<evidence type="ECO:0000256" key="1">
    <source>
        <dbReference type="SAM" id="Phobius"/>
    </source>
</evidence>
<feature type="transmembrane region" description="Helical" evidence="1">
    <location>
        <begin position="55"/>
        <end position="74"/>
    </location>
</feature>
<gene>
    <name evidence="2" type="ORF">C6V80_05800</name>
    <name evidence="3" type="ORF">EDC58_0266</name>
</gene>
<protein>
    <submittedName>
        <fullName evidence="3">Uncharacterized protein</fullName>
    </submittedName>
</protein>
<evidence type="ECO:0000313" key="5">
    <source>
        <dbReference type="Proteomes" id="UP000298805"/>
    </source>
</evidence>
<keyword evidence="1" id="KW-1133">Transmembrane helix</keyword>
<reference evidence="5" key="1">
    <citation type="submission" date="2018-03" db="EMBL/GenBank/DDBJ databases">
        <title>A comparative analysis of the Nautiliaceae.</title>
        <authorList>
            <person name="Grosche A."/>
            <person name="Smedile F."/>
            <person name="Vetriani C."/>
        </authorList>
    </citation>
    <scope>NUCLEOTIDE SEQUENCE [LARGE SCALE GENOMIC DNA]</scope>
    <source>
        <strain evidence="5">TB6</strain>
    </source>
</reference>
<accession>A0AAJ4RDP0</accession>
<proteinExistence type="predicted"/>
<evidence type="ECO:0000313" key="3">
    <source>
        <dbReference type="EMBL" id="ROR40785.1"/>
    </source>
</evidence>
<evidence type="ECO:0000313" key="2">
    <source>
        <dbReference type="EMBL" id="QCI28488.1"/>
    </source>
</evidence>
<keyword evidence="1" id="KW-0812">Transmembrane</keyword>
<dbReference type="EMBL" id="RJVK01000001">
    <property type="protein sequence ID" value="ROR40785.1"/>
    <property type="molecule type" value="Genomic_DNA"/>
</dbReference>
<dbReference type="EMBL" id="CP027432">
    <property type="protein sequence ID" value="QCI28488.1"/>
    <property type="molecule type" value="Genomic_DNA"/>
</dbReference>
<dbReference type="Proteomes" id="UP000272781">
    <property type="component" value="Unassembled WGS sequence"/>
</dbReference>
<evidence type="ECO:0000313" key="4">
    <source>
        <dbReference type="Proteomes" id="UP000272781"/>
    </source>
</evidence>
<reference evidence="3 4" key="2">
    <citation type="submission" date="2018-11" db="EMBL/GenBank/DDBJ databases">
        <title>Genomic Encyclopedia of Type Strains, Phase IV (KMG-IV): sequencing the most valuable type-strain genomes for metagenomic binning, comparative biology and taxonomic classification.</title>
        <authorList>
            <person name="Goeker M."/>
        </authorList>
    </citation>
    <scope>NUCLEOTIDE SEQUENCE [LARGE SCALE GENOMIC DNA]</scope>
    <source>
        <strain evidence="3 4">DSM 27783</strain>
    </source>
</reference>
<organism evidence="3 4">
    <name type="scientific">Caminibacter pacificus</name>
    <dbReference type="NCBI Taxonomy" id="1424653"/>
    <lineage>
        <taxon>Bacteria</taxon>
        <taxon>Pseudomonadati</taxon>
        <taxon>Campylobacterota</taxon>
        <taxon>Epsilonproteobacteria</taxon>
        <taxon>Nautiliales</taxon>
        <taxon>Nautiliaceae</taxon>
        <taxon>Caminibacter</taxon>
    </lineage>
</organism>
<dbReference type="RefSeq" id="WP_123351699.1">
    <property type="nucleotide sequence ID" value="NZ_CP027432.2"/>
</dbReference>
<sequence length="75" mass="8897">MSDIEKEIALTKQKIEEIIKNQEFDFKDLFNEEDLEKLKKYSQEFIDFLLEKKEMPIVFLLIAFITGLIIGKALK</sequence>
<keyword evidence="5" id="KW-1185">Reference proteome</keyword>
<dbReference type="AlphaFoldDB" id="A0AAJ4RDP0"/>